<proteinExistence type="predicted"/>
<evidence type="ECO:0000313" key="3">
    <source>
        <dbReference type="Proteomes" id="UP001434883"/>
    </source>
</evidence>
<sequence>MTASPDAALWEEVCIITDHCLHLHEMAIHGRTMGLMVLQERARWLNLTLLSTKEKEDFLDTPITPQGLRQLAFPPPSGSRDNRKYNQLLRHHRNPLPPRHSGRGPATSHLHSGGKEEEAVGLTSSLDGGSEQGSLPSMALFPSPFEEFSRVQCMTERTFEPAQHATKKLRDCVHYGEFHSDPRSRHTSTFFCSTEINFHKLSHPGHESRAQLKTLKNINALTLGDLVPPFSEGVRPLPSVSSSVAQPIPRACALQDGAFCDLAPEGYALSPFSTDWPVSRLTVKISLWEKCTDSEWVLRTIRRGYRLQFTVSPTCFRGVIQSQAEGEATLFLQEEISSTAPISGPVHTRGLQLSSPFQDPLLHHGICSAPGAGCSHYPTL</sequence>
<accession>A0ABV0QDZ5</accession>
<dbReference type="Proteomes" id="UP001434883">
    <property type="component" value="Unassembled WGS sequence"/>
</dbReference>
<gene>
    <name evidence="2" type="ORF">XENOCAPTIV_021463</name>
</gene>
<feature type="compositionally biased region" description="Polar residues" evidence="1">
    <location>
        <begin position="122"/>
        <end position="131"/>
    </location>
</feature>
<evidence type="ECO:0000256" key="1">
    <source>
        <dbReference type="SAM" id="MobiDB-lite"/>
    </source>
</evidence>
<feature type="region of interest" description="Disordered" evidence="1">
    <location>
        <begin position="92"/>
        <end position="131"/>
    </location>
</feature>
<dbReference type="EMBL" id="JAHRIN010008872">
    <property type="protein sequence ID" value="MEQ2194035.1"/>
    <property type="molecule type" value="Genomic_DNA"/>
</dbReference>
<protein>
    <submittedName>
        <fullName evidence="2">Uncharacterized protein</fullName>
    </submittedName>
</protein>
<evidence type="ECO:0000313" key="2">
    <source>
        <dbReference type="EMBL" id="MEQ2194035.1"/>
    </source>
</evidence>
<keyword evidence="3" id="KW-1185">Reference proteome</keyword>
<organism evidence="2 3">
    <name type="scientific">Xenoophorus captivus</name>
    <dbReference type="NCBI Taxonomy" id="1517983"/>
    <lineage>
        <taxon>Eukaryota</taxon>
        <taxon>Metazoa</taxon>
        <taxon>Chordata</taxon>
        <taxon>Craniata</taxon>
        <taxon>Vertebrata</taxon>
        <taxon>Euteleostomi</taxon>
        <taxon>Actinopterygii</taxon>
        <taxon>Neopterygii</taxon>
        <taxon>Teleostei</taxon>
        <taxon>Neoteleostei</taxon>
        <taxon>Acanthomorphata</taxon>
        <taxon>Ovalentaria</taxon>
        <taxon>Atherinomorphae</taxon>
        <taxon>Cyprinodontiformes</taxon>
        <taxon>Goodeidae</taxon>
        <taxon>Xenoophorus</taxon>
    </lineage>
</organism>
<name>A0ABV0QDZ5_9TELE</name>
<reference evidence="2 3" key="1">
    <citation type="submission" date="2021-06" db="EMBL/GenBank/DDBJ databases">
        <authorList>
            <person name="Palmer J.M."/>
        </authorList>
    </citation>
    <scope>NUCLEOTIDE SEQUENCE [LARGE SCALE GENOMIC DNA]</scope>
    <source>
        <strain evidence="2 3">XC_2019</strain>
        <tissue evidence="2">Muscle</tissue>
    </source>
</reference>
<comment type="caution">
    <text evidence="2">The sequence shown here is derived from an EMBL/GenBank/DDBJ whole genome shotgun (WGS) entry which is preliminary data.</text>
</comment>